<dbReference type="PANTHER" id="PTHR11986:SF113">
    <property type="entry name" value="SUCCINYLORNITHINE TRANSAMINASE"/>
    <property type="match status" value="1"/>
</dbReference>
<dbReference type="FunFam" id="3.40.640.10:FF:000004">
    <property type="entry name" value="Acetylornithine aminotransferase"/>
    <property type="match status" value="1"/>
</dbReference>
<evidence type="ECO:0000256" key="1">
    <source>
        <dbReference type="ARBA" id="ARBA00001933"/>
    </source>
</evidence>
<dbReference type="AlphaFoldDB" id="A0A382T3H8"/>
<accession>A0A382T3H8</accession>
<dbReference type="CDD" id="cd00610">
    <property type="entry name" value="OAT_like"/>
    <property type="match status" value="1"/>
</dbReference>
<evidence type="ECO:0000313" key="3">
    <source>
        <dbReference type="EMBL" id="SVD15831.1"/>
    </source>
</evidence>
<dbReference type="Gene3D" id="3.90.1150.10">
    <property type="entry name" value="Aspartate Aminotransferase, domain 1"/>
    <property type="match status" value="1"/>
</dbReference>
<dbReference type="InterPro" id="IPR015421">
    <property type="entry name" value="PyrdxlP-dep_Trfase_major"/>
</dbReference>
<feature type="non-terminal residue" evidence="3">
    <location>
        <position position="305"/>
    </location>
</feature>
<protein>
    <recommendedName>
        <fullName evidence="4">Aspartate aminotransferase family protein</fullName>
    </recommendedName>
</protein>
<dbReference type="InterPro" id="IPR015424">
    <property type="entry name" value="PyrdxlP-dep_Trfase"/>
</dbReference>
<dbReference type="InterPro" id="IPR015422">
    <property type="entry name" value="PyrdxlP-dep_Trfase_small"/>
</dbReference>
<dbReference type="InterPro" id="IPR050103">
    <property type="entry name" value="Class-III_PLP-dep_AT"/>
</dbReference>
<dbReference type="InterPro" id="IPR049704">
    <property type="entry name" value="Aminotrans_3_PPA_site"/>
</dbReference>
<proteinExistence type="predicted"/>
<dbReference type="InterPro" id="IPR005814">
    <property type="entry name" value="Aminotrans_3"/>
</dbReference>
<dbReference type="EMBL" id="UINC01133101">
    <property type="protein sequence ID" value="SVD15831.1"/>
    <property type="molecule type" value="Genomic_DNA"/>
</dbReference>
<reference evidence="3" key="1">
    <citation type="submission" date="2018-05" db="EMBL/GenBank/DDBJ databases">
        <authorList>
            <person name="Lanie J.A."/>
            <person name="Ng W.-L."/>
            <person name="Kazmierczak K.M."/>
            <person name="Andrzejewski T.M."/>
            <person name="Davidsen T.M."/>
            <person name="Wayne K.J."/>
            <person name="Tettelin H."/>
            <person name="Glass J.I."/>
            <person name="Rusch D."/>
            <person name="Podicherti R."/>
            <person name="Tsui H.-C.T."/>
            <person name="Winkler M.E."/>
        </authorList>
    </citation>
    <scope>NUCLEOTIDE SEQUENCE</scope>
</reference>
<organism evidence="3">
    <name type="scientific">marine metagenome</name>
    <dbReference type="NCBI Taxonomy" id="408172"/>
    <lineage>
        <taxon>unclassified sequences</taxon>
        <taxon>metagenomes</taxon>
        <taxon>ecological metagenomes</taxon>
    </lineage>
</organism>
<evidence type="ECO:0000256" key="2">
    <source>
        <dbReference type="ARBA" id="ARBA00022898"/>
    </source>
</evidence>
<dbReference type="Pfam" id="PF00202">
    <property type="entry name" value="Aminotran_3"/>
    <property type="match status" value="1"/>
</dbReference>
<dbReference type="GO" id="GO:0008483">
    <property type="term" value="F:transaminase activity"/>
    <property type="evidence" value="ECO:0007669"/>
    <property type="project" value="InterPro"/>
</dbReference>
<dbReference type="PANTHER" id="PTHR11986">
    <property type="entry name" value="AMINOTRANSFERASE CLASS III"/>
    <property type="match status" value="1"/>
</dbReference>
<gene>
    <name evidence="3" type="ORF">METZ01_LOCUS368685</name>
</gene>
<dbReference type="SUPFAM" id="SSF53383">
    <property type="entry name" value="PLP-dependent transferases"/>
    <property type="match status" value="1"/>
</dbReference>
<dbReference type="GO" id="GO:0042802">
    <property type="term" value="F:identical protein binding"/>
    <property type="evidence" value="ECO:0007669"/>
    <property type="project" value="TreeGrafter"/>
</dbReference>
<comment type="cofactor">
    <cofactor evidence="1">
        <name>pyridoxal 5'-phosphate</name>
        <dbReference type="ChEBI" id="CHEBI:597326"/>
    </cofactor>
</comment>
<dbReference type="NCBIfam" id="NF002325">
    <property type="entry name" value="PRK01278.1"/>
    <property type="match status" value="1"/>
</dbReference>
<dbReference type="GO" id="GO:0030170">
    <property type="term" value="F:pyridoxal phosphate binding"/>
    <property type="evidence" value="ECO:0007669"/>
    <property type="project" value="InterPro"/>
</dbReference>
<name>A0A382T3H8_9ZZZZ</name>
<dbReference type="Gene3D" id="3.40.640.10">
    <property type="entry name" value="Type I PLP-dependent aspartate aminotransferase-like (Major domain)"/>
    <property type="match status" value="1"/>
</dbReference>
<evidence type="ECO:0008006" key="4">
    <source>
        <dbReference type="Google" id="ProtNLM"/>
    </source>
</evidence>
<sequence length="305" mass="34097">FLIQEQERFAKRLCEFTKFDSVAFQNSGAEATELAIKAAVKYFYSIGKPEKNRILCINSSFHGRTIATISAGNNPKHIEGFPNLPNFDHFDFGNHEQLKEKITKKTCAILIEPILGESGVKVIPDYCIKGLRKLCDEKNILLICDEIQCGYYRSGKFFAYQYANIKPDIVPFAKAVAGGYPSGGCLFVKKVAECMGIGSHGSTFAGSPLAMGLANAVLDIMLKPGFDKHILEVSEYFFNQLNEVKNKFPKIIKEIRGKGLMIGIQFFEDPSKFLTAFYKNKLITVKASDNVIRILPPLNVKKEEI</sequence>
<keyword evidence="2" id="KW-0663">Pyridoxal phosphate</keyword>
<dbReference type="PROSITE" id="PS00600">
    <property type="entry name" value="AA_TRANSFER_CLASS_3"/>
    <property type="match status" value="1"/>
</dbReference>
<feature type="non-terminal residue" evidence="3">
    <location>
        <position position="1"/>
    </location>
</feature>